<reference evidence="3" key="1">
    <citation type="submission" date="2014-03" db="EMBL/GenBank/DDBJ databases">
        <title>The Genome Sequence of Puccinia striiformis f. sp. tritici PST-78.</title>
        <authorList>
            <consortium name="The Broad Institute Genome Sequencing Platform"/>
            <person name="Cuomo C."/>
            <person name="Hulbert S."/>
            <person name="Chen X."/>
            <person name="Walker B."/>
            <person name="Young S.K."/>
            <person name="Zeng Q."/>
            <person name="Gargeya S."/>
            <person name="Fitzgerald M."/>
            <person name="Haas B."/>
            <person name="Abouelleil A."/>
            <person name="Alvarado L."/>
            <person name="Arachchi H.M."/>
            <person name="Berlin A.M."/>
            <person name="Chapman S.B."/>
            <person name="Goldberg J."/>
            <person name="Griggs A."/>
            <person name="Gujja S."/>
            <person name="Hansen M."/>
            <person name="Howarth C."/>
            <person name="Imamovic A."/>
            <person name="Larimer J."/>
            <person name="McCowan C."/>
            <person name="Montmayeur A."/>
            <person name="Murphy C."/>
            <person name="Neiman D."/>
            <person name="Pearson M."/>
            <person name="Priest M."/>
            <person name="Roberts A."/>
            <person name="Saif S."/>
            <person name="Shea T."/>
            <person name="Sisk P."/>
            <person name="Sykes S."/>
            <person name="Wortman J."/>
            <person name="Nusbaum C."/>
            <person name="Birren B."/>
        </authorList>
    </citation>
    <scope>NUCLEOTIDE SEQUENCE [LARGE SCALE GENOMIC DNA]</scope>
    <source>
        <strain evidence="3">race PST-78</strain>
    </source>
</reference>
<feature type="compositionally biased region" description="Polar residues" evidence="1">
    <location>
        <begin position="71"/>
        <end position="87"/>
    </location>
</feature>
<gene>
    <name evidence="2" type="ORF">PSTG_03931</name>
</gene>
<feature type="region of interest" description="Disordered" evidence="1">
    <location>
        <begin position="71"/>
        <end position="105"/>
    </location>
</feature>
<feature type="compositionally biased region" description="Low complexity" evidence="1">
    <location>
        <begin position="8"/>
        <end position="28"/>
    </location>
</feature>
<dbReference type="AlphaFoldDB" id="A0A0L0VUP6"/>
<organism evidence="2 3">
    <name type="scientific">Puccinia striiformis f. sp. tritici PST-78</name>
    <dbReference type="NCBI Taxonomy" id="1165861"/>
    <lineage>
        <taxon>Eukaryota</taxon>
        <taxon>Fungi</taxon>
        <taxon>Dikarya</taxon>
        <taxon>Basidiomycota</taxon>
        <taxon>Pucciniomycotina</taxon>
        <taxon>Pucciniomycetes</taxon>
        <taxon>Pucciniales</taxon>
        <taxon>Pucciniaceae</taxon>
        <taxon>Puccinia</taxon>
    </lineage>
</organism>
<dbReference type="Proteomes" id="UP000054564">
    <property type="component" value="Unassembled WGS sequence"/>
</dbReference>
<feature type="region of interest" description="Disordered" evidence="1">
    <location>
        <begin position="1"/>
        <end position="52"/>
    </location>
</feature>
<evidence type="ECO:0000313" key="3">
    <source>
        <dbReference type="Proteomes" id="UP000054564"/>
    </source>
</evidence>
<sequence length="122" mass="13643">MKCKRTSPQKQTTATSSSSTSTINRTLSQPESPDVIETHVEDANKQPQSAKRSWVWLHLKETEDRCVSRIVENTTQEMESTDNSTLPRHSEYHRNPSGAEDTPLFGHLSQGHAVAQPVVMVT</sequence>
<protein>
    <submittedName>
        <fullName evidence="2">Uncharacterized protein</fullName>
    </submittedName>
</protein>
<comment type="caution">
    <text evidence="2">The sequence shown here is derived from an EMBL/GenBank/DDBJ whole genome shotgun (WGS) entry which is preliminary data.</text>
</comment>
<evidence type="ECO:0000313" key="2">
    <source>
        <dbReference type="EMBL" id="KNF02981.1"/>
    </source>
</evidence>
<proteinExistence type="predicted"/>
<name>A0A0L0VUP6_9BASI</name>
<keyword evidence="3" id="KW-1185">Reference proteome</keyword>
<accession>A0A0L0VUP6</accession>
<evidence type="ECO:0000256" key="1">
    <source>
        <dbReference type="SAM" id="MobiDB-lite"/>
    </source>
</evidence>
<dbReference type="EMBL" id="AJIL01000020">
    <property type="protein sequence ID" value="KNF02981.1"/>
    <property type="molecule type" value="Genomic_DNA"/>
</dbReference>